<sequence>MLDSDFKWEVRGAGRFFTGLAALGLVMAANPADAQDAVDLSAFEGYETWPMLMPDDLDLERADLTDLRIYYDAQFPGAGGLDGPLIDTTMVLDVSGSHFRGQPALVIQWSSTGEAGDTASSGAIDRLVVDRRTHRLLHRIQAQPPAGGAVRWGGSYRITAFEADRITDTIVGEDGNARPTELLDVSPDTIDFATLQFFLPFIDLEEGLSFRVPVYRYPLNELNGLPVHVVGREEITDGNGTVHEVWAIDVMSIGGGALTRFWIDEDAPYFLGWDYRLARTGRRITRMDYRSHWQFPESRG</sequence>
<dbReference type="Pfam" id="PF11306">
    <property type="entry name" value="DUF3108"/>
    <property type="match status" value="1"/>
</dbReference>
<name>A0ABU7LXU0_9PROT</name>
<protein>
    <recommendedName>
        <fullName evidence="3">DUF3108 domain-containing protein</fullName>
    </recommendedName>
</protein>
<proteinExistence type="predicted"/>
<evidence type="ECO:0008006" key="3">
    <source>
        <dbReference type="Google" id="ProtNLM"/>
    </source>
</evidence>
<dbReference type="Proteomes" id="UP001310692">
    <property type="component" value="Unassembled WGS sequence"/>
</dbReference>
<reference evidence="1 2" key="1">
    <citation type="submission" date="2024-01" db="EMBL/GenBank/DDBJ databases">
        <title>Hyphobacterium bacterium isolated from marine sediment.</title>
        <authorList>
            <person name="Zhao S."/>
        </authorList>
    </citation>
    <scope>NUCLEOTIDE SEQUENCE [LARGE SCALE GENOMIC DNA]</scope>
    <source>
        <strain evidence="1 2">Y60-23</strain>
    </source>
</reference>
<evidence type="ECO:0000313" key="1">
    <source>
        <dbReference type="EMBL" id="MEE2566361.1"/>
    </source>
</evidence>
<gene>
    <name evidence="1" type="ORF">V0U35_06675</name>
</gene>
<dbReference type="EMBL" id="JAZDRO010000002">
    <property type="protein sequence ID" value="MEE2566361.1"/>
    <property type="molecule type" value="Genomic_DNA"/>
</dbReference>
<evidence type="ECO:0000313" key="2">
    <source>
        <dbReference type="Proteomes" id="UP001310692"/>
    </source>
</evidence>
<dbReference type="RefSeq" id="WP_330195902.1">
    <property type="nucleotide sequence ID" value="NZ_JAZDRO010000002.1"/>
</dbReference>
<dbReference type="InterPro" id="IPR021457">
    <property type="entry name" value="DUF3108"/>
</dbReference>
<comment type="caution">
    <text evidence="1">The sequence shown here is derived from an EMBL/GenBank/DDBJ whole genome shotgun (WGS) entry which is preliminary data.</text>
</comment>
<keyword evidence="2" id="KW-1185">Reference proteome</keyword>
<accession>A0ABU7LXU0</accession>
<organism evidence="1 2">
    <name type="scientific">Hyphobacterium marinum</name>
    <dbReference type="NCBI Taxonomy" id="3116574"/>
    <lineage>
        <taxon>Bacteria</taxon>
        <taxon>Pseudomonadati</taxon>
        <taxon>Pseudomonadota</taxon>
        <taxon>Alphaproteobacteria</taxon>
        <taxon>Maricaulales</taxon>
        <taxon>Maricaulaceae</taxon>
        <taxon>Hyphobacterium</taxon>
    </lineage>
</organism>